<accession>A0A1V2IFH5</accession>
<dbReference type="AlphaFoldDB" id="A0A1V2IFH5"/>
<protein>
    <submittedName>
        <fullName evidence="1">Uncharacterized protein</fullName>
    </submittedName>
</protein>
<comment type="caution">
    <text evidence="1">The sequence shown here is derived from an EMBL/GenBank/DDBJ whole genome shotgun (WGS) entry which is preliminary data.</text>
</comment>
<gene>
    <name evidence="1" type="ORF">BL253_08235</name>
</gene>
<evidence type="ECO:0000313" key="1">
    <source>
        <dbReference type="EMBL" id="ONH31649.1"/>
    </source>
</evidence>
<sequence length="84" mass="8656">MLVQTADLLTRVAAIVPTPSAALCADDDAWLAFNDLLDDAAGLVAHVLGHPAAPALRELLGSLAGTDAVAWLLTERVLGVLGRD</sequence>
<keyword evidence="2" id="KW-1185">Reference proteome</keyword>
<dbReference type="Proteomes" id="UP000188929">
    <property type="component" value="Unassembled WGS sequence"/>
</dbReference>
<organism evidence="1 2">
    <name type="scientific">Pseudofrankia asymbiotica</name>
    <dbReference type="NCBI Taxonomy" id="1834516"/>
    <lineage>
        <taxon>Bacteria</taxon>
        <taxon>Bacillati</taxon>
        <taxon>Actinomycetota</taxon>
        <taxon>Actinomycetes</taxon>
        <taxon>Frankiales</taxon>
        <taxon>Frankiaceae</taxon>
        <taxon>Pseudofrankia</taxon>
    </lineage>
</organism>
<evidence type="ECO:0000313" key="2">
    <source>
        <dbReference type="Proteomes" id="UP000188929"/>
    </source>
</evidence>
<name>A0A1V2IFH5_9ACTN</name>
<proteinExistence type="predicted"/>
<dbReference type="STRING" id="1834516.BL253_08235"/>
<reference evidence="2" key="1">
    <citation type="submission" date="2016-10" db="EMBL/GenBank/DDBJ databases">
        <title>Frankia sp. NRRL B-16386 Genome sequencing.</title>
        <authorList>
            <person name="Ghodhbane-Gtari F."/>
            <person name="Swanson E."/>
            <person name="Gueddou A."/>
            <person name="Hezbri K."/>
            <person name="Ktari K."/>
            <person name="Nouioui I."/>
            <person name="Morris K."/>
            <person name="Simpson S."/>
            <person name="Abebe-Akele F."/>
            <person name="Thomas K."/>
            <person name="Gtari M."/>
            <person name="Tisa L.S."/>
        </authorList>
    </citation>
    <scope>NUCLEOTIDE SEQUENCE [LARGE SCALE GENOMIC DNA]</scope>
    <source>
        <strain evidence="2">NRRL B-16386</strain>
    </source>
</reference>
<dbReference type="EMBL" id="MOMC01000015">
    <property type="protein sequence ID" value="ONH31649.1"/>
    <property type="molecule type" value="Genomic_DNA"/>
</dbReference>